<dbReference type="Pfam" id="PF00672">
    <property type="entry name" value="HAMP"/>
    <property type="match status" value="1"/>
</dbReference>
<keyword evidence="18" id="KW-1185">Reference proteome</keyword>
<evidence type="ECO:0000256" key="15">
    <source>
        <dbReference type="ARBA" id="ARBA00037219"/>
    </source>
</evidence>
<keyword evidence="9 17" id="KW-0418">Kinase</keyword>
<dbReference type="CDD" id="cd00082">
    <property type="entry name" value="HisKA"/>
    <property type="match status" value="1"/>
</dbReference>
<evidence type="ECO:0000256" key="10">
    <source>
        <dbReference type="ARBA" id="ARBA00022840"/>
    </source>
</evidence>
<dbReference type="SMART" id="SM00304">
    <property type="entry name" value="HAMP"/>
    <property type="match status" value="1"/>
</dbReference>
<dbReference type="AlphaFoldDB" id="A0A3G9JD98"/>
<dbReference type="Pfam" id="PF00512">
    <property type="entry name" value="HisKA"/>
    <property type="match status" value="1"/>
</dbReference>
<evidence type="ECO:0000313" key="18">
    <source>
        <dbReference type="Proteomes" id="UP000275368"/>
    </source>
</evidence>
<dbReference type="Proteomes" id="UP000275368">
    <property type="component" value="Chromosome"/>
</dbReference>
<dbReference type="SMART" id="SM00387">
    <property type="entry name" value="HATPase_c"/>
    <property type="match status" value="1"/>
</dbReference>
<evidence type="ECO:0000256" key="7">
    <source>
        <dbReference type="ARBA" id="ARBA00022692"/>
    </source>
</evidence>
<evidence type="ECO:0000256" key="5">
    <source>
        <dbReference type="ARBA" id="ARBA00022553"/>
    </source>
</evidence>
<dbReference type="InterPro" id="IPR036097">
    <property type="entry name" value="HisK_dim/P_sf"/>
</dbReference>
<dbReference type="OrthoDB" id="9813151at2"/>
<keyword evidence="11" id="KW-1133">Transmembrane helix</keyword>
<dbReference type="PROSITE" id="PS50885">
    <property type="entry name" value="HAMP"/>
    <property type="match status" value="1"/>
</dbReference>
<evidence type="ECO:0000256" key="2">
    <source>
        <dbReference type="ARBA" id="ARBA00004651"/>
    </source>
</evidence>
<evidence type="ECO:0000256" key="12">
    <source>
        <dbReference type="ARBA" id="ARBA00023012"/>
    </source>
</evidence>
<evidence type="ECO:0000256" key="9">
    <source>
        <dbReference type="ARBA" id="ARBA00022777"/>
    </source>
</evidence>
<comment type="catalytic activity">
    <reaction evidence="1">
        <text>ATP + protein L-histidine = ADP + protein N-phospho-L-histidine.</text>
        <dbReference type="EC" id="2.7.13.3"/>
    </reaction>
</comment>
<dbReference type="PROSITE" id="PS50109">
    <property type="entry name" value="HIS_KIN"/>
    <property type="match status" value="1"/>
</dbReference>
<dbReference type="SUPFAM" id="SSF47384">
    <property type="entry name" value="Homodimeric domain of signal transducing histidine kinase"/>
    <property type="match status" value="1"/>
</dbReference>
<evidence type="ECO:0000256" key="11">
    <source>
        <dbReference type="ARBA" id="ARBA00022989"/>
    </source>
</evidence>
<comment type="subcellular location">
    <subcellularLocation>
        <location evidence="2">Cell membrane</location>
        <topology evidence="2">Multi-pass membrane protein</topology>
    </subcellularLocation>
</comment>
<name>A0A3G9JD98_9BACL</name>
<dbReference type="PANTHER" id="PTHR45528:SF11">
    <property type="entry name" value="HISTIDINE KINASE"/>
    <property type="match status" value="1"/>
</dbReference>
<dbReference type="InterPro" id="IPR004358">
    <property type="entry name" value="Sig_transdc_His_kin-like_C"/>
</dbReference>
<dbReference type="Pfam" id="PF02518">
    <property type="entry name" value="HATPase_c"/>
    <property type="match status" value="1"/>
</dbReference>
<keyword evidence="4" id="KW-1003">Cell membrane</keyword>
<keyword evidence="12" id="KW-0902">Two-component regulatory system</keyword>
<dbReference type="GO" id="GO:0005886">
    <property type="term" value="C:plasma membrane"/>
    <property type="evidence" value="ECO:0007669"/>
    <property type="project" value="UniProtKB-SubCell"/>
</dbReference>
<evidence type="ECO:0000256" key="16">
    <source>
        <dbReference type="ARBA" id="ARBA00040841"/>
    </source>
</evidence>
<dbReference type="InterPro" id="IPR005467">
    <property type="entry name" value="His_kinase_dom"/>
</dbReference>
<dbReference type="InterPro" id="IPR003660">
    <property type="entry name" value="HAMP_dom"/>
</dbReference>
<dbReference type="PRINTS" id="PR00344">
    <property type="entry name" value="BCTRLSENSOR"/>
</dbReference>
<dbReference type="KEGG" id="pbk:Back11_42980"/>
<dbReference type="EMBL" id="AP019308">
    <property type="protein sequence ID" value="BBH22953.1"/>
    <property type="molecule type" value="Genomic_DNA"/>
</dbReference>
<evidence type="ECO:0000256" key="3">
    <source>
        <dbReference type="ARBA" id="ARBA00012438"/>
    </source>
</evidence>
<reference evidence="17 18" key="1">
    <citation type="submission" date="2018-11" db="EMBL/GenBank/DDBJ databases">
        <title>Complete genome sequence of Paenibacillus baekrokdamisoli strain KCTC 33723.</title>
        <authorList>
            <person name="Kang S.W."/>
            <person name="Lee K.C."/>
            <person name="Kim K.K."/>
            <person name="Kim J.S."/>
            <person name="Kim D.S."/>
            <person name="Ko S.H."/>
            <person name="Yang S.H."/>
            <person name="Lee J.S."/>
        </authorList>
    </citation>
    <scope>NUCLEOTIDE SEQUENCE [LARGE SCALE GENOMIC DNA]</scope>
    <source>
        <strain evidence="17 18">KCTC 33723</strain>
    </source>
</reference>
<keyword evidence="5" id="KW-0597">Phosphoprotein</keyword>
<sequence>MKSLYIRIVLTFVMIALVSSIFGLLMTSLYYELRLKSDNEQKIMTIGENIRSLYEPNMKVDLDTYLTHIAALGFQIYAVHGNLQGKVYGSAFKHGQLSDAELQSVLDGGVYHGMSVENHRIQIIAFFENSIRNTVGIPIDSPDGKVALFIRPDLQKQIGEVRIIVAVLLGSTFLISLLLIIVFSRFIVRPIKELTKATQRIVKGNFNVGLEVSRKDEIGDLANHFSHMTRSIQQLDQMRQEFVANVSHEFQTPLTSIQGFVRAVLDKETTPEESERYLTIIEEESRRLSSLSKQLLTLAALDKEDKGLQKSEFRLDEQIRQIIIMLEWQWSEKSLQLDLDLPEVMIVADAQLLYEVWLNLISNSIKFCESGDTISIRITSSDEETIEVEIGDTGIGVPEEDIPFLFERFHKVDKIRQRSSTGSGLGLSIVQQVVTLHQGNIQLQSQYGSGTTITVTLPRL</sequence>
<keyword evidence="13" id="KW-0843">Virulence</keyword>
<accession>A0A3G9JD98</accession>
<evidence type="ECO:0000256" key="6">
    <source>
        <dbReference type="ARBA" id="ARBA00022679"/>
    </source>
</evidence>
<dbReference type="Gene3D" id="6.10.340.10">
    <property type="match status" value="1"/>
</dbReference>
<dbReference type="GO" id="GO:0005524">
    <property type="term" value="F:ATP binding"/>
    <property type="evidence" value="ECO:0007669"/>
    <property type="project" value="UniProtKB-KW"/>
</dbReference>
<dbReference type="InterPro" id="IPR003661">
    <property type="entry name" value="HisK_dim/P_dom"/>
</dbReference>
<evidence type="ECO:0000256" key="8">
    <source>
        <dbReference type="ARBA" id="ARBA00022741"/>
    </source>
</evidence>
<dbReference type="FunFam" id="3.30.565.10:FF:000006">
    <property type="entry name" value="Sensor histidine kinase WalK"/>
    <property type="match status" value="1"/>
</dbReference>
<evidence type="ECO:0000256" key="1">
    <source>
        <dbReference type="ARBA" id="ARBA00000085"/>
    </source>
</evidence>
<dbReference type="SUPFAM" id="SSF55874">
    <property type="entry name" value="ATPase domain of HSP90 chaperone/DNA topoisomerase II/histidine kinase"/>
    <property type="match status" value="1"/>
</dbReference>
<dbReference type="GO" id="GO:0000155">
    <property type="term" value="F:phosphorelay sensor kinase activity"/>
    <property type="evidence" value="ECO:0007669"/>
    <property type="project" value="InterPro"/>
</dbReference>
<comment type="function">
    <text evidence="15">Member of the two-component regulatory system HssS/HssR involved in intracellular heme homeostasis and tempering of staphylococcal virulence. HssS functions as a heme sensor histidine kinase which is autophosphorylated at a histidine residue and transfers its phosphate group to an aspartate residue of HssR. HssR/HssS activates the expression of hrtAB, an efflux pump, in response to extracellular heme, hemin, hemoglobin or blood.</text>
</comment>
<dbReference type="SMART" id="SM00388">
    <property type="entry name" value="HisKA"/>
    <property type="match status" value="1"/>
</dbReference>
<dbReference type="CDD" id="cd06225">
    <property type="entry name" value="HAMP"/>
    <property type="match status" value="1"/>
</dbReference>
<evidence type="ECO:0000313" key="17">
    <source>
        <dbReference type="EMBL" id="BBH22953.1"/>
    </source>
</evidence>
<organism evidence="17 18">
    <name type="scientific">Paenibacillus baekrokdamisoli</name>
    <dbReference type="NCBI Taxonomy" id="1712516"/>
    <lineage>
        <taxon>Bacteria</taxon>
        <taxon>Bacillati</taxon>
        <taxon>Bacillota</taxon>
        <taxon>Bacilli</taxon>
        <taxon>Bacillales</taxon>
        <taxon>Paenibacillaceae</taxon>
        <taxon>Paenibacillus</taxon>
    </lineage>
</organism>
<dbReference type="FunFam" id="1.10.287.130:FF:000001">
    <property type="entry name" value="Two-component sensor histidine kinase"/>
    <property type="match status" value="1"/>
</dbReference>
<keyword evidence="8" id="KW-0547">Nucleotide-binding</keyword>
<dbReference type="SUPFAM" id="SSF158472">
    <property type="entry name" value="HAMP domain-like"/>
    <property type="match status" value="1"/>
</dbReference>
<dbReference type="InterPro" id="IPR036890">
    <property type="entry name" value="HATPase_C_sf"/>
</dbReference>
<dbReference type="PANTHER" id="PTHR45528">
    <property type="entry name" value="SENSOR HISTIDINE KINASE CPXA"/>
    <property type="match status" value="1"/>
</dbReference>
<evidence type="ECO:0000256" key="13">
    <source>
        <dbReference type="ARBA" id="ARBA00023026"/>
    </source>
</evidence>
<dbReference type="RefSeq" id="WP_125661851.1">
    <property type="nucleotide sequence ID" value="NZ_AP019308.1"/>
</dbReference>
<keyword evidence="10" id="KW-0067">ATP-binding</keyword>
<dbReference type="InterPro" id="IPR003594">
    <property type="entry name" value="HATPase_dom"/>
</dbReference>
<gene>
    <name evidence="17" type="ORF">Back11_42980</name>
</gene>
<keyword evidence="14" id="KW-0472">Membrane</keyword>
<evidence type="ECO:0000256" key="4">
    <source>
        <dbReference type="ARBA" id="ARBA00022475"/>
    </source>
</evidence>
<keyword evidence="7" id="KW-0812">Transmembrane</keyword>
<dbReference type="Gene3D" id="1.10.287.130">
    <property type="match status" value="1"/>
</dbReference>
<dbReference type="InterPro" id="IPR050398">
    <property type="entry name" value="HssS/ArlS-like"/>
</dbReference>
<keyword evidence="6" id="KW-0808">Transferase</keyword>
<protein>
    <recommendedName>
        <fullName evidence="16">Heme sensor protein HssS</fullName>
        <ecNumber evidence="3">2.7.13.3</ecNumber>
    </recommendedName>
</protein>
<proteinExistence type="predicted"/>
<dbReference type="EC" id="2.7.13.3" evidence="3"/>
<evidence type="ECO:0000256" key="14">
    <source>
        <dbReference type="ARBA" id="ARBA00023136"/>
    </source>
</evidence>
<dbReference type="Gene3D" id="3.30.565.10">
    <property type="entry name" value="Histidine kinase-like ATPase, C-terminal domain"/>
    <property type="match status" value="1"/>
</dbReference>